<comment type="caution">
    <text evidence="2">The sequence shown here is derived from an EMBL/GenBank/DDBJ whole genome shotgun (WGS) entry which is preliminary data.</text>
</comment>
<gene>
    <name evidence="2" type="ORF">Tci_270874</name>
</gene>
<accession>A0A699H4B6</accession>
<reference evidence="2" key="1">
    <citation type="journal article" date="2019" name="Sci. Rep.">
        <title>Draft genome of Tanacetum cinerariifolium, the natural source of mosquito coil.</title>
        <authorList>
            <person name="Yamashiro T."/>
            <person name="Shiraishi A."/>
            <person name="Satake H."/>
            <person name="Nakayama K."/>
        </authorList>
    </citation>
    <scope>NUCLEOTIDE SEQUENCE</scope>
</reference>
<protein>
    <submittedName>
        <fullName evidence="2">Uncharacterized protein</fullName>
    </submittedName>
</protein>
<dbReference type="EMBL" id="BKCJ010083790">
    <property type="protein sequence ID" value="GEW98898.1"/>
    <property type="molecule type" value="Genomic_DNA"/>
</dbReference>
<evidence type="ECO:0000313" key="2">
    <source>
        <dbReference type="EMBL" id="GEW98898.1"/>
    </source>
</evidence>
<evidence type="ECO:0000256" key="1">
    <source>
        <dbReference type="SAM" id="MobiDB-lite"/>
    </source>
</evidence>
<sequence length="110" mass="12661">MRGGASSSHGKRKTHSEVDSRGFQMESPFALHNLHNQRPPQAVCRQSGHSILVDPEGFPEFHVSSSTCLSVSTQYKRQRLLGLRRRQAHYWLTIGYLFDSKEKHIMQMRP</sequence>
<dbReference type="AlphaFoldDB" id="A0A699H4B6"/>
<feature type="region of interest" description="Disordered" evidence="1">
    <location>
        <begin position="1"/>
        <end position="22"/>
    </location>
</feature>
<organism evidence="2">
    <name type="scientific">Tanacetum cinerariifolium</name>
    <name type="common">Dalmatian daisy</name>
    <name type="synonym">Chrysanthemum cinerariifolium</name>
    <dbReference type="NCBI Taxonomy" id="118510"/>
    <lineage>
        <taxon>Eukaryota</taxon>
        <taxon>Viridiplantae</taxon>
        <taxon>Streptophyta</taxon>
        <taxon>Embryophyta</taxon>
        <taxon>Tracheophyta</taxon>
        <taxon>Spermatophyta</taxon>
        <taxon>Magnoliopsida</taxon>
        <taxon>eudicotyledons</taxon>
        <taxon>Gunneridae</taxon>
        <taxon>Pentapetalae</taxon>
        <taxon>asterids</taxon>
        <taxon>campanulids</taxon>
        <taxon>Asterales</taxon>
        <taxon>Asteraceae</taxon>
        <taxon>Asteroideae</taxon>
        <taxon>Anthemideae</taxon>
        <taxon>Anthemidinae</taxon>
        <taxon>Tanacetum</taxon>
    </lineage>
</organism>
<proteinExistence type="predicted"/>
<name>A0A699H4B6_TANCI</name>